<protein>
    <recommendedName>
        <fullName evidence="1">SET domain-containing protein</fullName>
    </recommendedName>
</protein>
<dbReference type="CDD" id="cd08161">
    <property type="entry name" value="SET"/>
    <property type="match status" value="1"/>
</dbReference>
<evidence type="ECO:0000313" key="2">
    <source>
        <dbReference type="EMBL" id="CAB3774113.1"/>
    </source>
</evidence>
<dbReference type="Proteomes" id="UP000494363">
    <property type="component" value="Unassembled WGS sequence"/>
</dbReference>
<dbReference type="EMBL" id="CADIKH010000096">
    <property type="protein sequence ID" value="CAB3774113.1"/>
    <property type="molecule type" value="Genomic_DNA"/>
</dbReference>
<organism evidence="2 3">
    <name type="scientific">Paraburkholderia humisilvae</name>
    <dbReference type="NCBI Taxonomy" id="627669"/>
    <lineage>
        <taxon>Bacteria</taxon>
        <taxon>Pseudomonadati</taxon>
        <taxon>Pseudomonadota</taxon>
        <taxon>Betaproteobacteria</taxon>
        <taxon>Burkholderiales</taxon>
        <taxon>Burkholderiaceae</taxon>
        <taxon>Paraburkholderia</taxon>
    </lineage>
</organism>
<gene>
    <name evidence="2" type="ORF">LMG29542_07592</name>
</gene>
<dbReference type="Gene3D" id="2.170.270.10">
    <property type="entry name" value="SET domain"/>
    <property type="match status" value="1"/>
</dbReference>
<dbReference type="AlphaFoldDB" id="A0A6J5F6X6"/>
<dbReference type="InterPro" id="IPR001214">
    <property type="entry name" value="SET_dom"/>
</dbReference>
<dbReference type="Pfam" id="PF00856">
    <property type="entry name" value="SET"/>
    <property type="match status" value="1"/>
</dbReference>
<keyword evidence="3" id="KW-1185">Reference proteome</keyword>
<feature type="domain" description="SET" evidence="1">
    <location>
        <begin position="16"/>
        <end position="49"/>
    </location>
</feature>
<evidence type="ECO:0000313" key="3">
    <source>
        <dbReference type="Proteomes" id="UP000494363"/>
    </source>
</evidence>
<proteinExistence type="predicted"/>
<accession>A0A6J5F6X6</accession>
<reference evidence="2 3" key="1">
    <citation type="submission" date="2020-04" db="EMBL/GenBank/DDBJ databases">
        <authorList>
            <person name="De Canck E."/>
        </authorList>
    </citation>
    <scope>NUCLEOTIDE SEQUENCE [LARGE SCALE GENOMIC DNA]</scope>
    <source>
        <strain evidence="2 3">LMG 29542</strain>
    </source>
</reference>
<sequence length="85" mass="9401">MAGDGRWQQCSLSQPCMSPNCEAVETDGHVFIHAFTAIKPGDELFIDYGLAVDGEITEDIQTRYLSHCGASTCRRSMLRHSARLP</sequence>
<dbReference type="SUPFAM" id="SSF82199">
    <property type="entry name" value="SET domain"/>
    <property type="match status" value="1"/>
</dbReference>
<name>A0A6J5F6X6_9BURK</name>
<evidence type="ECO:0000259" key="1">
    <source>
        <dbReference type="Pfam" id="PF00856"/>
    </source>
</evidence>
<dbReference type="InterPro" id="IPR046341">
    <property type="entry name" value="SET_dom_sf"/>
</dbReference>